<protein>
    <recommendedName>
        <fullName evidence="6">Probable membrane transporter protein</fullName>
    </recommendedName>
</protein>
<proteinExistence type="inferred from homology"/>
<evidence type="ECO:0000256" key="1">
    <source>
        <dbReference type="ARBA" id="ARBA00004141"/>
    </source>
</evidence>
<evidence type="ECO:0000256" key="2">
    <source>
        <dbReference type="ARBA" id="ARBA00009142"/>
    </source>
</evidence>
<evidence type="ECO:0000256" key="5">
    <source>
        <dbReference type="ARBA" id="ARBA00023136"/>
    </source>
</evidence>
<keyword evidence="3 6" id="KW-0812">Transmembrane</keyword>
<gene>
    <name evidence="7" type="ORF">IAC55_07900</name>
</gene>
<dbReference type="InterPro" id="IPR002781">
    <property type="entry name" value="TM_pro_TauE-like"/>
</dbReference>
<reference evidence="7" key="1">
    <citation type="submission" date="2020-10" db="EMBL/GenBank/DDBJ databases">
        <authorList>
            <person name="Gilroy R."/>
        </authorList>
    </citation>
    <scope>NUCLEOTIDE SEQUENCE</scope>
    <source>
        <strain evidence="7">F6-4510</strain>
    </source>
</reference>
<comment type="similarity">
    <text evidence="2 6">Belongs to the 4-toluene sulfonate uptake permease (TSUP) (TC 2.A.102) family.</text>
</comment>
<dbReference type="EMBL" id="JADIMX010000153">
    <property type="protein sequence ID" value="MBO8435225.1"/>
    <property type="molecule type" value="Genomic_DNA"/>
</dbReference>
<evidence type="ECO:0000313" key="7">
    <source>
        <dbReference type="EMBL" id="MBO8435225.1"/>
    </source>
</evidence>
<keyword evidence="6" id="KW-1003">Cell membrane</keyword>
<dbReference type="GO" id="GO:0005886">
    <property type="term" value="C:plasma membrane"/>
    <property type="evidence" value="ECO:0007669"/>
    <property type="project" value="UniProtKB-SubCell"/>
</dbReference>
<evidence type="ECO:0000256" key="3">
    <source>
        <dbReference type="ARBA" id="ARBA00022692"/>
    </source>
</evidence>
<dbReference type="PANTHER" id="PTHR43701">
    <property type="entry name" value="MEMBRANE TRANSPORTER PROTEIN MJ0441-RELATED"/>
    <property type="match status" value="1"/>
</dbReference>
<organism evidence="7 8">
    <name type="scientific">Candidatus Fimicola merdigallinarum</name>
    <dbReference type="NCBI Taxonomy" id="2840819"/>
    <lineage>
        <taxon>Bacteria</taxon>
        <taxon>Bacillati</taxon>
        <taxon>Bacillota</taxon>
        <taxon>Clostridia</taxon>
        <taxon>Lachnospirales</taxon>
        <taxon>Lachnospiraceae</taxon>
        <taxon>Lachnospiraceae incertae sedis</taxon>
        <taxon>Candidatus Fimicola</taxon>
    </lineage>
</organism>
<dbReference type="Proteomes" id="UP000823611">
    <property type="component" value="Unassembled WGS sequence"/>
</dbReference>
<dbReference type="Pfam" id="PF01925">
    <property type="entry name" value="TauE"/>
    <property type="match status" value="1"/>
</dbReference>
<feature type="transmembrane region" description="Helical" evidence="6">
    <location>
        <begin position="41"/>
        <end position="57"/>
    </location>
</feature>
<keyword evidence="5 6" id="KW-0472">Membrane</keyword>
<reference evidence="7" key="2">
    <citation type="journal article" date="2021" name="PeerJ">
        <title>Extensive microbial diversity within the chicken gut microbiome revealed by metagenomics and culture.</title>
        <authorList>
            <person name="Gilroy R."/>
            <person name="Ravi A."/>
            <person name="Getino M."/>
            <person name="Pursley I."/>
            <person name="Horton D.L."/>
            <person name="Alikhan N.F."/>
            <person name="Baker D."/>
            <person name="Gharbi K."/>
            <person name="Hall N."/>
            <person name="Watson M."/>
            <person name="Adriaenssens E.M."/>
            <person name="Foster-Nyarko E."/>
            <person name="Jarju S."/>
            <person name="Secka A."/>
            <person name="Antonio M."/>
            <person name="Oren A."/>
            <person name="Chaudhuri R.R."/>
            <person name="La Ragione R."/>
            <person name="Hildebrand F."/>
            <person name="Pallen M.J."/>
        </authorList>
    </citation>
    <scope>NUCLEOTIDE SEQUENCE</scope>
    <source>
        <strain evidence="7">F6-4510</strain>
    </source>
</reference>
<name>A0A9D9DY82_9FIRM</name>
<dbReference type="InterPro" id="IPR051598">
    <property type="entry name" value="TSUP/Inactive_protease-like"/>
</dbReference>
<evidence type="ECO:0000256" key="6">
    <source>
        <dbReference type="RuleBase" id="RU363041"/>
    </source>
</evidence>
<evidence type="ECO:0000313" key="8">
    <source>
        <dbReference type="Proteomes" id="UP000823611"/>
    </source>
</evidence>
<dbReference type="PANTHER" id="PTHR43701:SF2">
    <property type="entry name" value="MEMBRANE TRANSPORTER PROTEIN YJNA-RELATED"/>
    <property type="match status" value="1"/>
</dbReference>
<keyword evidence="4 6" id="KW-1133">Transmembrane helix</keyword>
<feature type="transmembrane region" description="Helical" evidence="6">
    <location>
        <begin position="69"/>
        <end position="87"/>
    </location>
</feature>
<sequence>MKCLLVGLFSGVISGMGIGGGALLIPAVVFFCGFSQQEAQLVNLVYFIPTAISALFMHKKNGNIEVSVIKPLVIYGVLGAILGSFIASAIDDFILRKLFGAFIGIMGIMEILKK</sequence>
<comment type="subcellular location">
    <subcellularLocation>
        <location evidence="6">Cell membrane</location>
        <topology evidence="6">Multi-pass membrane protein</topology>
    </subcellularLocation>
    <subcellularLocation>
        <location evidence="1">Membrane</location>
        <topology evidence="1">Multi-pass membrane protein</topology>
    </subcellularLocation>
</comment>
<comment type="caution">
    <text evidence="7">The sequence shown here is derived from an EMBL/GenBank/DDBJ whole genome shotgun (WGS) entry which is preliminary data.</text>
</comment>
<accession>A0A9D9DY82</accession>
<dbReference type="AlphaFoldDB" id="A0A9D9DY82"/>
<evidence type="ECO:0000256" key="4">
    <source>
        <dbReference type="ARBA" id="ARBA00022989"/>
    </source>
</evidence>